<evidence type="ECO:0008006" key="3">
    <source>
        <dbReference type="Google" id="ProtNLM"/>
    </source>
</evidence>
<accession>A0ABX3GF80</accession>
<dbReference type="Proteomes" id="UP000187158">
    <property type="component" value="Unassembled WGS sequence"/>
</dbReference>
<reference evidence="1 2" key="1">
    <citation type="submission" date="2016-11" db="EMBL/GenBank/DDBJ databases">
        <title>Paenibacillus species isolates.</title>
        <authorList>
            <person name="Beno S.M."/>
        </authorList>
    </citation>
    <scope>NUCLEOTIDE SEQUENCE [LARGE SCALE GENOMIC DNA]</scope>
    <source>
        <strain evidence="1 2">FSL H7-0433</strain>
    </source>
</reference>
<sequence>MTQVKDKTVIEFDGNAYIREEFSEGSARCFLITDYCTDPAASLEVQTKAIEVDAQGYLYNLATVVNGYEAADIWEDDEIISMLKAAPRERVEAAYITLSSLK</sequence>
<dbReference type="RefSeq" id="WP_076220380.1">
    <property type="nucleotide sequence ID" value="NZ_MPTJ01000013.1"/>
</dbReference>
<evidence type="ECO:0000313" key="1">
    <source>
        <dbReference type="EMBL" id="OMD12183.1"/>
    </source>
</evidence>
<name>A0ABX3GF80_9BACL</name>
<organism evidence="1 2">
    <name type="scientific">Paenibacillus odorifer</name>
    <dbReference type="NCBI Taxonomy" id="189426"/>
    <lineage>
        <taxon>Bacteria</taxon>
        <taxon>Bacillati</taxon>
        <taxon>Bacillota</taxon>
        <taxon>Bacilli</taxon>
        <taxon>Bacillales</taxon>
        <taxon>Paenibacillaceae</taxon>
        <taxon>Paenibacillus</taxon>
    </lineage>
</organism>
<comment type="caution">
    <text evidence="1">The sequence shown here is derived from an EMBL/GenBank/DDBJ whole genome shotgun (WGS) entry which is preliminary data.</text>
</comment>
<dbReference type="EMBL" id="MPVP01000325">
    <property type="protein sequence ID" value="OMD12183.1"/>
    <property type="molecule type" value="Genomic_DNA"/>
</dbReference>
<protein>
    <recommendedName>
        <fullName evidence="3">Phage protein</fullName>
    </recommendedName>
</protein>
<gene>
    <name evidence="1" type="ORF">BSO21_28360</name>
</gene>
<proteinExistence type="predicted"/>
<keyword evidence="2" id="KW-1185">Reference proteome</keyword>
<evidence type="ECO:0000313" key="2">
    <source>
        <dbReference type="Proteomes" id="UP000187158"/>
    </source>
</evidence>